<evidence type="ECO:0000313" key="2">
    <source>
        <dbReference type="EMBL" id="GJS65666.1"/>
    </source>
</evidence>
<comment type="caution">
    <text evidence="2">The sequence shown here is derived from an EMBL/GenBank/DDBJ whole genome shotgun (WGS) entry which is preliminary data.</text>
</comment>
<proteinExistence type="predicted"/>
<dbReference type="CDD" id="cd09272">
    <property type="entry name" value="RNase_HI_RT_Ty1"/>
    <property type="match status" value="1"/>
</dbReference>
<accession>A0ABQ4XKV6</accession>
<dbReference type="EMBL" id="BQNB010009593">
    <property type="protein sequence ID" value="GJS65666.1"/>
    <property type="molecule type" value="Genomic_DNA"/>
</dbReference>
<keyword evidence="3" id="KW-1185">Reference proteome</keyword>
<dbReference type="SUPFAM" id="SSF56672">
    <property type="entry name" value="DNA/RNA polymerases"/>
    <property type="match status" value="1"/>
</dbReference>
<evidence type="ECO:0000259" key="1">
    <source>
        <dbReference type="Pfam" id="PF07727"/>
    </source>
</evidence>
<dbReference type="Pfam" id="PF07727">
    <property type="entry name" value="RVT_2"/>
    <property type="match status" value="1"/>
</dbReference>
<dbReference type="InterPro" id="IPR043502">
    <property type="entry name" value="DNA/RNA_pol_sf"/>
</dbReference>
<dbReference type="PANTHER" id="PTHR11439:SF495">
    <property type="entry name" value="REVERSE TRANSCRIPTASE, RNA-DEPENDENT DNA POLYMERASE-RELATED"/>
    <property type="match status" value="1"/>
</dbReference>
<reference evidence="2" key="1">
    <citation type="journal article" date="2022" name="Int. J. Mol. Sci.">
        <title>Draft Genome of Tanacetum Coccineum: Genomic Comparison of Closely Related Tanacetum-Family Plants.</title>
        <authorList>
            <person name="Yamashiro T."/>
            <person name="Shiraishi A."/>
            <person name="Nakayama K."/>
            <person name="Satake H."/>
        </authorList>
    </citation>
    <scope>NUCLEOTIDE SEQUENCE</scope>
</reference>
<feature type="domain" description="Reverse transcriptase Ty1/copia-type" evidence="1">
    <location>
        <begin position="3"/>
        <end position="228"/>
    </location>
</feature>
<organism evidence="2 3">
    <name type="scientific">Tanacetum coccineum</name>
    <dbReference type="NCBI Taxonomy" id="301880"/>
    <lineage>
        <taxon>Eukaryota</taxon>
        <taxon>Viridiplantae</taxon>
        <taxon>Streptophyta</taxon>
        <taxon>Embryophyta</taxon>
        <taxon>Tracheophyta</taxon>
        <taxon>Spermatophyta</taxon>
        <taxon>Magnoliopsida</taxon>
        <taxon>eudicotyledons</taxon>
        <taxon>Gunneridae</taxon>
        <taxon>Pentapetalae</taxon>
        <taxon>asterids</taxon>
        <taxon>campanulids</taxon>
        <taxon>Asterales</taxon>
        <taxon>Asteraceae</taxon>
        <taxon>Asteroideae</taxon>
        <taxon>Anthemideae</taxon>
        <taxon>Anthemidinae</taxon>
        <taxon>Tanacetum</taxon>
    </lineage>
</organism>
<sequence>MIITLKWIFKVKLDELGGVLKNKARLVARGYRQEEGIDFEESFAPVARLEAIRIIIAYAAYMNMIVYQMDVNTAFLNGILREEFYVSHPDEIVDQDNPNHVYKMKKALYGLKQAPRAWYDLLSSFLLSQKFSKGAVDPTLFTQKEGKDILLVQIYVDDIFLLPALCETFFKITCSKFKMSIMGKMSLFLGLQISQSPRGIILNQSKYAFEIIKKYGMETNDLVDTPMVEKSKLDADPQGKEVDPTRYHGMISSFMYLISSRLDLVFDVCMCARYQAKPIKKHLHVIKRIFRYLRGTINMGLWYSKDYYIELTAFADADHASCQDTRRSTSGSMHLLGGRLVSWSSKEQKSTAISNTEAKYISLSGYCAQVLWMRSQLTDYGLAFNKIPLYCDNKSAIALCCNNVQHSRSKHIDIIYHFIKEQMENEVVELYFVRTEYQLADIFTKALGRERLDFLINKLGMRSMSLETL</sequence>
<dbReference type="PANTHER" id="PTHR11439">
    <property type="entry name" value="GAG-POL-RELATED RETROTRANSPOSON"/>
    <property type="match status" value="1"/>
</dbReference>
<evidence type="ECO:0000313" key="3">
    <source>
        <dbReference type="Proteomes" id="UP001151760"/>
    </source>
</evidence>
<name>A0ABQ4XKV6_9ASTR</name>
<protein>
    <submittedName>
        <fullName evidence="2">Retrovirus-related pol polyprotein from transposon TNT 1-94</fullName>
    </submittedName>
</protein>
<gene>
    <name evidence="2" type="ORF">Tco_0680230</name>
</gene>
<dbReference type="InterPro" id="IPR013103">
    <property type="entry name" value="RVT_2"/>
</dbReference>
<reference evidence="2" key="2">
    <citation type="submission" date="2022-01" db="EMBL/GenBank/DDBJ databases">
        <authorList>
            <person name="Yamashiro T."/>
            <person name="Shiraishi A."/>
            <person name="Satake H."/>
            <person name="Nakayama K."/>
        </authorList>
    </citation>
    <scope>NUCLEOTIDE SEQUENCE</scope>
</reference>
<dbReference type="Proteomes" id="UP001151760">
    <property type="component" value="Unassembled WGS sequence"/>
</dbReference>